<dbReference type="EMBL" id="KV467232">
    <property type="protein sequence ID" value="OCT57123.1"/>
    <property type="molecule type" value="Genomic_DNA"/>
</dbReference>
<dbReference type="Proteomes" id="UP000694892">
    <property type="component" value="Unassembled WGS sequence"/>
</dbReference>
<dbReference type="AlphaFoldDB" id="A0A974H027"/>
<keyword evidence="3" id="KW-0336">GPI-anchor</keyword>
<evidence type="ECO:0000259" key="9">
    <source>
        <dbReference type="SMART" id="SM00134"/>
    </source>
</evidence>
<dbReference type="GO" id="GO:0005886">
    <property type="term" value="C:plasma membrane"/>
    <property type="evidence" value="ECO:0007669"/>
    <property type="project" value="UniProtKB-SubCell"/>
</dbReference>
<evidence type="ECO:0000256" key="2">
    <source>
        <dbReference type="ARBA" id="ARBA00022475"/>
    </source>
</evidence>
<dbReference type="GO" id="GO:0098552">
    <property type="term" value="C:side of membrane"/>
    <property type="evidence" value="ECO:0007669"/>
    <property type="project" value="UniProtKB-KW"/>
</dbReference>
<evidence type="ECO:0000256" key="5">
    <source>
        <dbReference type="ARBA" id="ARBA00023136"/>
    </source>
</evidence>
<dbReference type="InterPro" id="IPR016054">
    <property type="entry name" value="LY6_UPA_recep-like"/>
</dbReference>
<evidence type="ECO:0000313" key="10">
    <source>
        <dbReference type="EMBL" id="OCT57123.1"/>
    </source>
</evidence>
<reference evidence="10" key="1">
    <citation type="submission" date="2016-05" db="EMBL/GenBank/DDBJ databases">
        <title>WGS assembly of Xenopus laevis.</title>
        <authorList>
            <person name="Session A."/>
            <person name="Uno Y."/>
            <person name="Kwon T."/>
            <person name="Chapman J."/>
            <person name="Toyoda A."/>
            <person name="Takahashi S."/>
            <person name="Fukui A."/>
            <person name="Hikosaka A."/>
            <person name="Putnam N."/>
            <person name="Stites J."/>
            <person name="Van Heeringen S."/>
            <person name="Quigley I."/>
            <person name="Heinz S."/>
            <person name="Hellsten U."/>
            <person name="Lyons J."/>
            <person name="Suzuki A."/>
            <person name="Kondo M."/>
            <person name="Ogino H."/>
            <person name="Ochi H."/>
            <person name="Bogdanovic O."/>
            <person name="Lister R."/>
            <person name="Georgiou G."/>
            <person name="Paranjpe S."/>
            <person name="Van Kruijsbergen I."/>
            <person name="Mozaffari S."/>
            <person name="Shu S."/>
            <person name="Schmutz J."/>
            <person name="Jenkins J."/>
            <person name="Grimwood J."/>
            <person name="Carlson J."/>
            <person name="Mitros T."/>
            <person name="Simakov O."/>
            <person name="Heald R."/>
            <person name="Miller K."/>
            <person name="Haudenschild C."/>
            <person name="Kuroki Y."/>
            <person name="Tanaka T."/>
            <person name="Michiue T."/>
            <person name="Watanabe M."/>
            <person name="Kinoshita T."/>
            <person name="Ohta Y."/>
            <person name="Mawaribuchi S."/>
            <person name="Suzuki Y."/>
            <person name="Haramoto Y."/>
            <person name="Yamamoto T."/>
            <person name="Takagi C."/>
            <person name="Kitzman J."/>
            <person name="Shendure J."/>
            <person name="Nakayama T."/>
            <person name="Izutsu Y."/>
            <person name="Robert J."/>
            <person name="Dichmann D."/>
            <person name="Flajnik M."/>
            <person name="Houston D."/>
            <person name="Marcotte E."/>
            <person name="Wallingford J."/>
            <person name="Ito Y."/>
            <person name="Asashima M."/>
            <person name="Ueno N."/>
            <person name="Matsuda Y."/>
            <person name="Jan Veenstra G."/>
            <person name="Fujiyama A."/>
            <person name="Harland R."/>
            <person name="Taira M."/>
            <person name="Rokhsar D.S."/>
        </authorList>
    </citation>
    <scope>NUCLEOTIDE SEQUENCE</scope>
    <source>
        <strain evidence="10">J</strain>
        <tissue evidence="10">Blood</tissue>
    </source>
</reference>
<dbReference type="PANTHER" id="PTHR10624:SF8">
    <property type="entry name" value="LY6_PLAUR DOMAIN-CONTAINING PROTEIN 3"/>
    <property type="match status" value="1"/>
</dbReference>
<dbReference type="PANTHER" id="PTHR10624">
    <property type="entry name" value="UROKINASE PLASMINOGEN ACTIVATOR SURFACE RECEPTOR-RELATED"/>
    <property type="match status" value="1"/>
</dbReference>
<sequence length="202" mass="22448">MESISQRTCRRAMITNICLVLVLLIPGAEAENLECYSCVDYNDGSCSEDKAAKTSCRPDQNCIETNATLETSHNYSYLMVKGCVNRSTEDMLELVPFYGINLYFHLSQCNSSLCNNLNNEKTIYPGNQTVVIPIKSCSLRSRCPIQTLSSESLSLEIKGACCEGNLCNRDLSNRTQYVDLPPLVLLEDLTSKKNSSLNMTTV</sequence>
<accession>A0A974H027</accession>
<feature type="signal peptide" evidence="8">
    <location>
        <begin position="1"/>
        <end position="30"/>
    </location>
</feature>
<evidence type="ECO:0000256" key="1">
    <source>
        <dbReference type="ARBA" id="ARBA00004609"/>
    </source>
</evidence>
<comment type="subcellular location">
    <subcellularLocation>
        <location evidence="1">Cell membrane</location>
        <topology evidence="1">Lipid-anchor</topology>
        <topology evidence="1">GPI-anchor</topology>
    </subcellularLocation>
</comment>
<feature type="domain" description="UPAR/Ly6" evidence="9">
    <location>
        <begin position="33"/>
        <end position="124"/>
    </location>
</feature>
<dbReference type="Gene3D" id="2.10.60.10">
    <property type="entry name" value="CD59"/>
    <property type="match status" value="1"/>
</dbReference>
<proteinExistence type="predicted"/>
<keyword evidence="7" id="KW-0449">Lipoprotein</keyword>
<keyword evidence="2" id="KW-1003">Cell membrane</keyword>
<dbReference type="InterPro" id="IPR045860">
    <property type="entry name" value="Snake_toxin-like_sf"/>
</dbReference>
<dbReference type="SMART" id="SM00134">
    <property type="entry name" value="LU"/>
    <property type="match status" value="1"/>
</dbReference>
<keyword evidence="4 8" id="KW-0732">Signal</keyword>
<feature type="chain" id="PRO_5037699231" description="UPAR/Ly6 domain-containing protein" evidence="8">
    <location>
        <begin position="31"/>
        <end position="202"/>
    </location>
</feature>
<keyword evidence="6" id="KW-0325">Glycoprotein</keyword>
<name>A0A974H027_XENLA</name>
<evidence type="ECO:0000256" key="6">
    <source>
        <dbReference type="ARBA" id="ARBA00023180"/>
    </source>
</evidence>
<protein>
    <recommendedName>
        <fullName evidence="9">UPAR/Ly6 domain-containing protein</fullName>
    </recommendedName>
</protein>
<evidence type="ECO:0000256" key="3">
    <source>
        <dbReference type="ARBA" id="ARBA00022622"/>
    </source>
</evidence>
<organism evidence="10">
    <name type="scientific">Xenopus laevis</name>
    <name type="common">African clawed frog</name>
    <dbReference type="NCBI Taxonomy" id="8355"/>
    <lineage>
        <taxon>Eukaryota</taxon>
        <taxon>Metazoa</taxon>
        <taxon>Chordata</taxon>
        <taxon>Craniata</taxon>
        <taxon>Vertebrata</taxon>
        <taxon>Euteleostomi</taxon>
        <taxon>Amphibia</taxon>
        <taxon>Batrachia</taxon>
        <taxon>Anura</taxon>
        <taxon>Pipoidea</taxon>
        <taxon>Pipidae</taxon>
        <taxon>Xenopodinae</taxon>
        <taxon>Xenopus</taxon>
        <taxon>Xenopus</taxon>
    </lineage>
</organism>
<evidence type="ECO:0000256" key="7">
    <source>
        <dbReference type="ARBA" id="ARBA00023288"/>
    </source>
</evidence>
<keyword evidence="5" id="KW-0472">Membrane</keyword>
<gene>
    <name evidence="10" type="ORF">XELAEV_18003952mg</name>
</gene>
<evidence type="ECO:0000256" key="8">
    <source>
        <dbReference type="SAM" id="SignalP"/>
    </source>
</evidence>
<dbReference type="SUPFAM" id="SSF57302">
    <property type="entry name" value="Snake toxin-like"/>
    <property type="match status" value="2"/>
</dbReference>
<evidence type="ECO:0000256" key="4">
    <source>
        <dbReference type="ARBA" id="ARBA00022729"/>
    </source>
</evidence>
<dbReference type="Pfam" id="PF00021">
    <property type="entry name" value="UPAR_LY6"/>
    <property type="match status" value="2"/>
</dbReference>